<sequence>MGTSEQVQELKEQGNKCMKEGKAMEAVFHYSHAIKLDPKNYSLYSNRSLAFLKSQQYYYALEDAKETIRLKPDWPKGYFRKGEVEAATYNYTDAVLSYTLALRLLPEDPTLAAALERTTRERARNMKADAQIPWLGAGVGLILGVMLVIADHVVADKPMLSHPVLMALITITIAMVGYCVARGYRYYMSCQQQGLLDPPIDLFPDEEQEEGDPETNNSSSGSKSTGNHQRYTKAQARFRFKKGKKS</sequence>
<reference evidence="9" key="1">
    <citation type="submission" date="2015-11" db="EMBL/GenBank/DDBJ databases">
        <title>De novo transcriptome assembly of four potential Pierce s Disease insect vectors from Arizona vineyards.</title>
        <authorList>
            <person name="Tassone E.E."/>
        </authorList>
    </citation>
    <scope>NUCLEOTIDE SEQUENCE</scope>
</reference>
<feature type="repeat" description="TPR" evidence="5">
    <location>
        <begin position="7"/>
        <end position="40"/>
    </location>
</feature>
<dbReference type="Gene3D" id="1.25.40.10">
    <property type="entry name" value="Tetratricopeptide repeat domain"/>
    <property type="match status" value="1"/>
</dbReference>
<name>A0A1B6FIQ3_9HEMI</name>
<comment type="subcellular location">
    <subcellularLocation>
        <location evidence="1">Cytoplasm</location>
    </subcellularLocation>
</comment>
<dbReference type="PROSITE" id="PS50005">
    <property type="entry name" value="TPR"/>
    <property type="match status" value="2"/>
</dbReference>
<feature type="compositionally biased region" description="Low complexity" evidence="6">
    <location>
        <begin position="215"/>
        <end position="227"/>
    </location>
</feature>
<feature type="transmembrane region" description="Helical" evidence="7">
    <location>
        <begin position="132"/>
        <end position="154"/>
    </location>
</feature>
<keyword evidence="4 5" id="KW-0802">TPR repeat</keyword>
<evidence type="ECO:0000256" key="4">
    <source>
        <dbReference type="ARBA" id="ARBA00022803"/>
    </source>
</evidence>
<dbReference type="InterPro" id="IPR011990">
    <property type="entry name" value="TPR-like_helical_dom_sf"/>
</dbReference>
<feature type="transmembrane region" description="Helical" evidence="7">
    <location>
        <begin position="160"/>
        <end position="181"/>
    </location>
</feature>
<dbReference type="GO" id="GO:0005737">
    <property type="term" value="C:cytoplasm"/>
    <property type="evidence" value="ECO:0007669"/>
    <property type="project" value="UniProtKB-SubCell"/>
</dbReference>
<keyword evidence="2" id="KW-0963">Cytoplasm</keyword>
<evidence type="ECO:0000256" key="6">
    <source>
        <dbReference type="SAM" id="MobiDB-lite"/>
    </source>
</evidence>
<evidence type="ECO:0000256" key="1">
    <source>
        <dbReference type="ARBA" id="ARBA00004496"/>
    </source>
</evidence>
<evidence type="ECO:0000256" key="2">
    <source>
        <dbReference type="ARBA" id="ARBA00022490"/>
    </source>
</evidence>
<dbReference type="AlphaFoldDB" id="A0A1B6FIQ3"/>
<accession>A0A1B6FIQ3</accession>
<dbReference type="EMBL" id="GECZ01027438">
    <property type="protein sequence ID" value="JAS42331.1"/>
    <property type="molecule type" value="Transcribed_RNA"/>
</dbReference>
<evidence type="ECO:0000313" key="9">
    <source>
        <dbReference type="EMBL" id="JAS50067.1"/>
    </source>
</evidence>
<protein>
    <submittedName>
        <fullName evidence="9">Uncharacterized protein</fullName>
    </submittedName>
</protein>
<feature type="repeat" description="TPR" evidence="5">
    <location>
        <begin position="75"/>
        <end position="108"/>
    </location>
</feature>
<evidence type="ECO:0000256" key="7">
    <source>
        <dbReference type="SAM" id="Phobius"/>
    </source>
</evidence>
<gene>
    <name evidence="8" type="ORF">g.12756</name>
    <name evidence="9" type="ORF">g.12757</name>
</gene>
<feature type="compositionally biased region" description="Basic residues" evidence="6">
    <location>
        <begin position="236"/>
        <end position="246"/>
    </location>
</feature>
<evidence type="ECO:0000256" key="5">
    <source>
        <dbReference type="PROSITE-ProRule" id="PRU00339"/>
    </source>
</evidence>
<proteinExistence type="predicted"/>
<evidence type="ECO:0000256" key="3">
    <source>
        <dbReference type="ARBA" id="ARBA00022737"/>
    </source>
</evidence>
<keyword evidence="7" id="KW-0472">Membrane</keyword>
<organism evidence="9">
    <name type="scientific">Cuerna arida</name>
    <dbReference type="NCBI Taxonomy" id="1464854"/>
    <lineage>
        <taxon>Eukaryota</taxon>
        <taxon>Metazoa</taxon>
        <taxon>Ecdysozoa</taxon>
        <taxon>Arthropoda</taxon>
        <taxon>Hexapoda</taxon>
        <taxon>Insecta</taxon>
        <taxon>Pterygota</taxon>
        <taxon>Neoptera</taxon>
        <taxon>Paraneoptera</taxon>
        <taxon>Hemiptera</taxon>
        <taxon>Auchenorrhyncha</taxon>
        <taxon>Membracoidea</taxon>
        <taxon>Cicadellidae</taxon>
        <taxon>Cicadellinae</taxon>
        <taxon>Proconiini</taxon>
        <taxon>Cuerna</taxon>
    </lineage>
</organism>
<evidence type="ECO:0000313" key="8">
    <source>
        <dbReference type="EMBL" id="JAS42331.1"/>
    </source>
</evidence>
<feature type="compositionally biased region" description="Acidic residues" evidence="6">
    <location>
        <begin position="203"/>
        <end position="213"/>
    </location>
</feature>
<dbReference type="SUPFAM" id="SSF48452">
    <property type="entry name" value="TPR-like"/>
    <property type="match status" value="1"/>
</dbReference>
<keyword evidence="7" id="KW-1133">Transmembrane helix</keyword>
<dbReference type="PANTHER" id="PTHR22904:SF532">
    <property type="entry name" value="HEAT SHOCK PROTEIN STI1-LIKE PROTEIN"/>
    <property type="match status" value="1"/>
</dbReference>
<keyword evidence="3" id="KW-0677">Repeat</keyword>
<dbReference type="EMBL" id="GECZ01019702">
    <property type="protein sequence ID" value="JAS50067.1"/>
    <property type="molecule type" value="Transcribed_RNA"/>
</dbReference>
<feature type="region of interest" description="Disordered" evidence="6">
    <location>
        <begin position="199"/>
        <end position="246"/>
    </location>
</feature>
<dbReference type="GO" id="GO:0051879">
    <property type="term" value="F:Hsp90 protein binding"/>
    <property type="evidence" value="ECO:0007669"/>
    <property type="project" value="TreeGrafter"/>
</dbReference>
<dbReference type="FunFam" id="1.25.40.10:FF:000020">
    <property type="entry name" value="Stress-induced phosphoprotein 1"/>
    <property type="match status" value="1"/>
</dbReference>
<dbReference type="InterPro" id="IPR019734">
    <property type="entry name" value="TPR_rpt"/>
</dbReference>
<keyword evidence="7" id="KW-0812">Transmembrane</keyword>
<dbReference type="SMART" id="SM00028">
    <property type="entry name" value="TPR"/>
    <property type="match status" value="3"/>
</dbReference>
<dbReference type="PANTHER" id="PTHR22904">
    <property type="entry name" value="TPR REPEAT CONTAINING PROTEIN"/>
    <property type="match status" value="1"/>
</dbReference>